<name>A0A1I6NQI4_9FLAO</name>
<reference evidence="3" key="1">
    <citation type="submission" date="2016-10" db="EMBL/GenBank/DDBJ databases">
        <authorList>
            <person name="Varghese N."/>
            <person name="Submissions S."/>
        </authorList>
    </citation>
    <scope>NUCLEOTIDE SEQUENCE [LARGE SCALE GENOMIC DNA]</scope>
    <source>
        <strain evidence="3">DSM 24450</strain>
    </source>
</reference>
<dbReference type="AlphaFoldDB" id="A0A1I6NQI4"/>
<keyword evidence="3" id="KW-1185">Reference proteome</keyword>
<dbReference type="InterPro" id="IPR018673">
    <property type="entry name" value="DUF2141"/>
</dbReference>
<dbReference type="STRING" id="593133.SAMN04488006_0399"/>
<accession>A0A1I6NQI4</accession>
<dbReference type="Proteomes" id="UP000199312">
    <property type="component" value="Unassembled WGS sequence"/>
</dbReference>
<evidence type="ECO:0000256" key="1">
    <source>
        <dbReference type="SAM" id="SignalP"/>
    </source>
</evidence>
<dbReference type="OrthoDB" id="9788332at2"/>
<proteinExistence type="predicted"/>
<keyword evidence="1" id="KW-0732">Signal</keyword>
<feature type="chain" id="PRO_5011488089" evidence="1">
    <location>
        <begin position="21"/>
        <end position="142"/>
    </location>
</feature>
<dbReference type="EMBL" id="FOZP01000001">
    <property type="protein sequence ID" value="SFS30183.1"/>
    <property type="molecule type" value="Genomic_DNA"/>
</dbReference>
<sequence>MQQVILTLVFVFSSLLISNAQESNTEKFGTIKVSVPNVLNNNGTVHFAIFTKENFRMQPLFSKVASIENGVSTATFDTVPIGEYAIICFHDENENNKLDFEINGMPKESYGTSNNPFNFGPPQFEDAKFIVGEEALTLEIKF</sequence>
<gene>
    <name evidence="2" type="ORF">SAMN04488006_0399</name>
</gene>
<organism evidence="2 3">
    <name type="scientific">Lutibacter maritimus</name>
    <dbReference type="NCBI Taxonomy" id="593133"/>
    <lineage>
        <taxon>Bacteria</taxon>
        <taxon>Pseudomonadati</taxon>
        <taxon>Bacteroidota</taxon>
        <taxon>Flavobacteriia</taxon>
        <taxon>Flavobacteriales</taxon>
        <taxon>Flavobacteriaceae</taxon>
        <taxon>Lutibacter</taxon>
    </lineage>
</organism>
<dbReference type="RefSeq" id="WP_090221986.1">
    <property type="nucleotide sequence ID" value="NZ_FOZP01000001.1"/>
</dbReference>
<dbReference type="Pfam" id="PF09912">
    <property type="entry name" value="DUF2141"/>
    <property type="match status" value="1"/>
</dbReference>
<evidence type="ECO:0000313" key="3">
    <source>
        <dbReference type="Proteomes" id="UP000199312"/>
    </source>
</evidence>
<protein>
    <submittedName>
        <fullName evidence="2">Uncharacterized conserved protein, DUF2141 family</fullName>
    </submittedName>
</protein>
<feature type="signal peptide" evidence="1">
    <location>
        <begin position="1"/>
        <end position="20"/>
    </location>
</feature>
<evidence type="ECO:0000313" key="2">
    <source>
        <dbReference type="EMBL" id="SFS30183.1"/>
    </source>
</evidence>